<dbReference type="EMBL" id="BAABRU010000006">
    <property type="protein sequence ID" value="GAA5528219.1"/>
    <property type="molecule type" value="Genomic_DNA"/>
</dbReference>
<gene>
    <name evidence="1" type="ORF">Hgul01_02016</name>
</gene>
<comment type="caution">
    <text evidence="1">The sequence shown here is derived from an EMBL/GenBank/DDBJ whole genome shotgun (WGS) entry which is preliminary data.</text>
</comment>
<protein>
    <recommendedName>
        <fullName evidence="3">DUF302 domain-containing protein</fullName>
    </recommendedName>
</protein>
<keyword evidence="2" id="KW-1185">Reference proteome</keyword>
<evidence type="ECO:0008006" key="3">
    <source>
        <dbReference type="Google" id="ProtNLM"/>
    </source>
</evidence>
<name>A0ABP9WYN9_9CHLR</name>
<reference evidence="1 2" key="1">
    <citation type="submission" date="2024-02" db="EMBL/GenBank/DDBJ databases">
        <title>Herpetosiphon gulosus NBRC 112829.</title>
        <authorList>
            <person name="Ichikawa N."/>
            <person name="Katano-Makiyama Y."/>
            <person name="Hidaka K."/>
        </authorList>
    </citation>
    <scope>NUCLEOTIDE SEQUENCE [LARGE SCALE GENOMIC DNA]</scope>
    <source>
        <strain evidence="1 2">NBRC 112829</strain>
    </source>
</reference>
<sequence length="120" mass="13601">MMTYTLIKEYVLDLQQKLPSLHNIVLSHPDFMAAANDNHAIVRLPHGIQLTKNLILTLNEPINTYIIFRDLQQTFALFAVDSHTVLICYSDTTLRLGMLISDLIMSAREIRALLMSSASE</sequence>
<accession>A0ABP9WYN9</accession>
<dbReference type="Proteomes" id="UP001428290">
    <property type="component" value="Unassembled WGS sequence"/>
</dbReference>
<proteinExistence type="predicted"/>
<dbReference type="RefSeq" id="WP_345721830.1">
    <property type="nucleotide sequence ID" value="NZ_BAABRU010000006.1"/>
</dbReference>
<evidence type="ECO:0000313" key="2">
    <source>
        <dbReference type="Proteomes" id="UP001428290"/>
    </source>
</evidence>
<organism evidence="1 2">
    <name type="scientific">Herpetosiphon gulosus</name>
    <dbReference type="NCBI Taxonomy" id="1973496"/>
    <lineage>
        <taxon>Bacteria</taxon>
        <taxon>Bacillati</taxon>
        <taxon>Chloroflexota</taxon>
        <taxon>Chloroflexia</taxon>
        <taxon>Herpetosiphonales</taxon>
        <taxon>Herpetosiphonaceae</taxon>
        <taxon>Herpetosiphon</taxon>
    </lineage>
</organism>
<evidence type="ECO:0000313" key="1">
    <source>
        <dbReference type="EMBL" id="GAA5528219.1"/>
    </source>
</evidence>